<evidence type="ECO:0000256" key="3">
    <source>
        <dbReference type="ARBA" id="ARBA00022692"/>
    </source>
</evidence>
<feature type="transmembrane region" description="Helical" evidence="6">
    <location>
        <begin position="39"/>
        <end position="60"/>
    </location>
</feature>
<evidence type="ECO:0000256" key="2">
    <source>
        <dbReference type="ARBA" id="ARBA00022475"/>
    </source>
</evidence>
<keyword evidence="3 6" id="KW-0812">Transmembrane</keyword>
<dbReference type="Pfam" id="PF01810">
    <property type="entry name" value="LysE"/>
    <property type="match status" value="1"/>
</dbReference>
<comment type="subcellular location">
    <subcellularLocation>
        <location evidence="1">Cell membrane</location>
        <topology evidence="1">Multi-pass membrane protein</topology>
    </subcellularLocation>
</comment>
<evidence type="ECO:0000313" key="7">
    <source>
        <dbReference type="EMBL" id="NEX23257.1"/>
    </source>
</evidence>
<feature type="transmembrane region" description="Helical" evidence="6">
    <location>
        <begin position="174"/>
        <end position="194"/>
    </location>
</feature>
<gene>
    <name evidence="7" type="ORF">G3480_23660</name>
</gene>
<proteinExistence type="predicted"/>
<evidence type="ECO:0000256" key="6">
    <source>
        <dbReference type="SAM" id="Phobius"/>
    </source>
</evidence>
<name>A0A6P1DY63_9GAMM</name>
<keyword evidence="2" id="KW-1003">Cell membrane</keyword>
<evidence type="ECO:0000256" key="1">
    <source>
        <dbReference type="ARBA" id="ARBA00004651"/>
    </source>
</evidence>
<comment type="caution">
    <text evidence="7">The sequence shown here is derived from an EMBL/GenBank/DDBJ whole genome shotgun (WGS) entry which is preliminary data.</text>
</comment>
<organism evidence="7 8">
    <name type="scientific">Thiorhodococcus mannitoliphagus</name>
    <dbReference type="NCBI Taxonomy" id="329406"/>
    <lineage>
        <taxon>Bacteria</taxon>
        <taxon>Pseudomonadati</taxon>
        <taxon>Pseudomonadota</taxon>
        <taxon>Gammaproteobacteria</taxon>
        <taxon>Chromatiales</taxon>
        <taxon>Chromatiaceae</taxon>
        <taxon>Thiorhodococcus</taxon>
    </lineage>
</organism>
<dbReference type="PANTHER" id="PTHR30086:SF20">
    <property type="entry name" value="ARGININE EXPORTER PROTEIN ARGO-RELATED"/>
    <property type="match status" value="1"/>
</dbReference>
<dbReference type="PANTHER" id="PTHR30086">
    <property type="entry name" value="ARGININE EXPORTER PROTEIN ARGO"/>
    <property type="match status" value="1"/>
</dbReference>
<keyword evidence="4 6" id="KW-1133">Transmembrane helix</keyword>
<keyword evidence="5 6" id="KW-0472">Membrane</keyword>
<reference evidence="8" key="1">
    <citation type="journal article" date="2020" name="Microbiol. Resour. Announc.">
        <title>Draft Genome Sequences of Thiorhodococcus mannitoliphagus and Thiorhodococcus minor, Purple Sulfur Photosynthetic Bacteria in the Gammaproteobacterial Family Chromatiaceae.</title>
        <authorList>
            <person name="Aviles F.A."/>
            <person name="Meyer T.E."/>
            <person name="Kyndt J.A."/>
        </authorList>
    </citation>
    <scope>NUCLEOTIDE SEQUENCE [LARGE SCALE GENOMIC DNA]</scope>
    <source>
        <strain evidence="8">DSM 18266</strain>
    </source>
</reference>
<dbReference type="EMBL" id="JAAIJR010000174">
    <property type="protein sequence ID" value="NEX23257.1"/>
    <property type="molecule type" value="Genomic_DNA"/>
</dbReference>
<evidence type="ECO:0000256" key="5">
    <source>
        <dbReference type="ARBA" id="ARBA00023136"/>
    </source>
</evidence>
<evidence type="ECO:0000313" key="8">
    <source>
        <dbReference type="Proteomes" id="UP000471640"/>
    </source>
</evidence>
<evidence type="ECO:0000256" key="4">
    <source>
        <dbReference type="ARBA" id="ARBA00022989"/>
    </source>
</evidence>
<dbReference type="GO" id="GO:0005886">
    <property type="term" value="C:plasma membrane"/>
    <property type="evidence" value="ECO:0007669"/>
    <property type="project" value="UniProtKB-SubCell"/>
</dbReference>
<accession>A0A6P1DY63</accession>
<dbReference type="InterPro" id="IPR001123">
    <property type="entry name" value="LeuE-type"/>
</dbReference>
<protein>
    <submittedName>
        <fullName evidence="7">LysE family transporter</fullName>
    </submittedName>
</protein>
<sequence>MHDLILGILLGVSAGFAPGPVLTLVISETLRHGVRSGIRVAIAPLFTDLPIILVTLLVLSRLSGLDAILGGISIAGGLFVLWMGVESLRVEGMDPQQASTPPQSLIKGMLANALSPHPYLFWLTVGAPITTEAMQSGIGAAARFIVSFYAALVGSKILLALITGRSRAFLAGRLYRNILRLLGLMLILLAFLLFQDGFERLGACPT</sequence>
<reference evidence="7 8" key="2">
    <citation type="submission" date="2020-02" db="EMBL/GenBank/DDBJ databases">
        <title>Genome sequences of Thiorhodococcus mannitoliphagus and Thiorhodococcus minor, purple sulfur photosynthetic bacteria in the gammaproteobacterial family, Chromatiaceae.</title>
        <authorList>
            <person name="Aviles F.A."/>
            <person name="Meyer T.E."/>
            <person name="Kyndt J.A."/>
        </authorList>
    </citation>
    <scope>NUCLEOTIDE SEQUENCE [LARGE SCALE GENOMIC DNA]</scope>
    <source>
        <strain evidence="7 8">DSM 18266</strain>
    </source>
</reference>
<dbReference type="Proteomes" id="UP000471640">
    <property type="component" value="Unassembled WGS sequence"/>
</dbReference>
<dbReference type="AlphaFoldDB" id="A0A6P1DY63"/>
<dbReference type="RefSeq" id="WP_164656693.1">
    <property type="nucleotide sequence ID" value="NZ_JAAIJR010000174.1"/>
</dbReference>
<dbReference type="GO" id="GO:0015171">
    <property type="term" value="F:amino acid transmembrane transporter activity"/>
    <property type="evidence" value="ECO:0007669"/>
    <property type="project" value="TreeGrafter"/>
</dbReference>
<feature type="transmembrane region" description="Helical" evidence="6">
    <location>
        <begin position="140"/>
        <end position="162"/>
    </location>
</feature>
<feature type="transmembrane region" description="Helical" evidence="6">
    <location>
        <begin position="67"/>
        <end position="85"/>
    </location>
</feature>
<keyword evidence="8" id="KW-1185">Reference proteome</keyword>